<proteinExistence type="predicted"/>
<comment type="caution">
    <text evidence="1">The sequence shown here is derived from an EMBL/GenBank/DDBJ whole genome shotgun (WGS) entry which is preliminary data.</text>
</comment>
<dbReference type="AlphaFoldDB" id="A0A175RAF2"/>
<dbReference type="PATRIC" id="fig|401562.3.peg.357"/>
<name>A0A175RAF2_9HYPH</name>
<evidence type="ECO:0000313" key="2">
    <source>
        <dbReference type="Proteomes" id="UP000078272"/>
    </source>
</evidence>
<evidence type="ECO:0000313" key="1">
    <source>
        <dbReference type="EMBL" id="KTQ96975.1"/>
    </source>
</evidence>
<organism evidence="1 2">
    <name type="scientific">Aureimonas ureilytica</name>
    <dbReference type="NCBI Taxonomy" id="401562"/>
    <lineage>
        <taxon>Bacteria</taxon>
        <taxon>Pseudomonadati</taxon>
        <taxon>Pseudomonadota</taxon>
        <taxon>Alphaproteobacteria</taxon>
        <taxon>Hyphomicrobiales</taxon>
        <taxon>Aurantimonadaceae</taxon>
        <taxon>Aureimonas</taxon>
    </lineage>
</organism>
<evidence type="ECO:0008006" key="3">
    <source>
        <dbReference type="Google" id="ProtNLM"/>
    </source>
</evidence>
<dbReference type="EMBL" id="LDPZ01000012">
    <property type="protein sequence ID" value="KTQ96975.1"/>
    <property type="molecule type" value="Genomic_DNA"/>
</dbReference>
<reference evidence="1 2" key="1">
    <citation type="journal article" date="2016" name="Front. Microbiol.">
        <title>Genomic Resource of Rice Seed Associated Bacteria.</title>
        <authorList>
            <person name="Midha S."/>
            <person name="Bansal K."/>
            <person name="Sharma S."/>
            <person name="Kumar N."/>
            <person name="Patil P.P."/>
            <person name="Chaudhry V."/>
            <person name="Patil P.B."/>
        </authorList>
    </citation>
    <scope>NUCLEOTIDE SEQUENCE [LARGE SCALE GENOMIC DNA]</scope>
    <source>
        <strain evidence="1 2">NS226</strain>
    </source>
</reference>
<protein>
    <recommendedName>
        <fullName evidence="3">IS110 family transposase</fullName>
    </recommendedName>
</protein>
<sequence>MRIVGMDIHRVAAEAVALLDGTLVKLGRIPMLRDSLEAFARTALAKDDHVLVEATGNAAAVVEVLAPHVGR</sequence>
<accession>A0A175RAF2</accession>
<dbReference type="Proteomes" id="UP000078272">
    <property type="component" value="Unassembled WGS sequence"/>
</dbReference>
<gene>
    <name evidence="1" type="ORF">NS226_05475</name>
</gene>